<keyword evidence="2" id="KW-0418">Kinase</keyword>
<feature type="compositionally biased region" description="Polar residues" evidence="1">
    <location>
        <begin position="63"/>
        <end position="81"/>
    </location>
</feature>
<feature type="region of interest" description="Disordered" evidence="1">
    <location>
        <begin position="296"/>
        <end position="376"/>
    </location>
</feature>
<proteinExistence type="predicted"/>
<dbReference type="STRING" id="1198029.A0A1U7LU94"/>
<evidence type="ECO:0000313" key="3">
    <source>
        <dbReference type="Proteomes" id="UP000186594"/>
    </source>
</evidence>
<accession>A0A1U7LU94</accession>
<feature type="compositionally biased region" description="Low complexity" evidence="1">
    <location>
        <begin position="339"/>
        <end position="352"/>
    </location>
</feature>
<protein>
    <submittedName>
        <fullName evidence="2">Serine/threonine-protein kinase ppk1</fullName>
    </submittedName>
</protein>
<reference evidence="2 3" key="1">
    <citation type="submission" date="2016-04" db="EMBL/GenBank/DDBJ databases">
        <title>Evolutionary innovation and constraint leading to complex multicellularity in the Ascomycota.</title>
        <authorList>
            <person name="Cisse O."/>
            <person name="Nguyen A."/>
            <person name="Hewitt D.A."/>
            <person name="Jedd G."/>
            <person name="Stajich J.E."/>
        </authorList>
    </citation>
    <scope>NUCLEOTIDE SEQUENCE [LARGE SCALE GENOMIC DNA]</scope>
    <source>
        <strain evidence="2 3">DAH-3</strain>
    </source>
</reference>
<feature type="compositionally biased region" description="Polar residues" evidence="1">
    <location>
        <begin position="96"/>
        <end position="109"/>
    </location>
</feature>
<name>A0A1U7LU94_NEOID</name>
<organism evidence="2 3">
    <name type="scientific">Neolecta irregularis (strain DAH-3)</name>
    <dbReference type="NCBI Taxonomy" id="1198029"/>
    <lineage>
        <taxon>Eukaryota</taxon>
        <taxon>Fungi</taxon>
        <taxon>Dikarya</taxon>
        <taxon>Ascomycota</taxon>
        <taxon>Taphrinomycotina</taxon>
        <taxon>Neolectales</taxon>
        <taxon>Neolectaceae</taxon>
        <taxon>Neolecta</taxon>
    </lineage>
</organism>
<feature type="compositionally biased region" description="Polar residues" evidence="1">
    <location>
        <begin position="156"/>
        <end position="171"/>
    </location>
</feature>
<feature type="region of interest" description="Disordered" evidence="1">
    <location>
        <begin position="35"/>
        <end position="110"/>
    </location>
</feature>
<feature type="compositionally biased region" description="Basic and acidic residues" evidence="1">
    <location>
        <begin position="48"/>
        <end position="57"/>
    </location>
</feature>
<keyword evidence="2" id="KW-0808">Transferase</keyword>
<feature type="compositionally biased region" description="Basic and acidic residues" evidence="1">
    <location>
        <begin position="360"/>
        <end position="372"/>
    </location>
</feature>
<evidence type="ECO:0000256" key="1">
    <source>
        <dbReference type="SAM" id="MobiDB-lite"/>
    </source>
</evidence>
<evidence type="ECO:0000313" key="2">
    <source>
        <dbReference type="EMBL" id="OLL26246.1"/>
    </source>
</evidence>
<dbReference type="Proteomes" id="UP000186594">
    <property type="component" value="Unassembled WGS sequence"/>
</dbReference>
<sequence>MRHRWLALHAELFETSVDAFERQAKANSPLEKIKITPSAMGRSSSAREIPHNTHGDPTHLNIPGSNRSSMLVNPTTPTHVSTSRKRHTVQVEYDQPAQTEGQLPRQPSTKGMEEIRSLGVPPAPSLARSITATGIAGSHSPKLLSPLDEDKALNPSATLSESVGSRGTTSRLPIPQGKPRPTSYQVPATSYLPSLSNSANISRVVSSGSKDSERGSLSRSASQKSARPGSQYGRADNYIAPTVSEPKSTPANADGELSRPMSPPNENLARPNKKDQKKRTSMAGAERFFNKLWVNNNSPSREEKSQRRFSLFASSTSKNQSMIPVSTTSGSIPALAEPTATSSKSSSPTMKSKGVKHNKKFNDHAPVDKSDKASSSAAKRVMDFFKNRRIFKDTGATNAMTSPNLHI</sequence>
<keyword evidence="3" id="KW-1185">Reference proteome</keyword>
<feature type="compositionally biased region" description="Polar residues" evidence="1">
    <location>
        <begin position="312"/>
        <end position="331"/>
    </location>
</feature>
<dbReference type="EMBL" id="LXFE01000211">
    <property type="protein sequence ID" value="OLL26246.1"/>
    <property type="molecule type" value="Genomic_DNA"/>
</dbReference>
<dbReference type="AlphaFoldDB" id="A0A1U7LU94"/>
<feature type="region of interest" description="Disordered" evidence="1">
    <location>
        <begin position="156"/>
        <end position="282"/>
    </location>
</feature>
<gene>
    <name evidence="2" type="ORF">NEOLI_000295</name>
</gene>
<dbReference type="GO" id="GO:0016301">
    <property type="term" value="F:kinase activity"/>
    <property type="evidence" value="ECO:0007669"/>
    <property type="project" value="UniProtKB-KW"/>
</dbReference>
<comment type="caution">
    <text evidence="2">The sequence shown here is derived from an EMBL/GenBank/DDBJ whole genome shotgun (WGS) entry which is preliminary data.</text>
</comment>
<feature type="compositionally biased region" description="Polar residues" evidence="1">
    <location>
        <begin position="182"/>
        <end position="209"/>
    </location>
</feature>